<proteinExistence type="inferred from homology"/>
<evidence type="ECO:0000313" key="5">
    <source>
        <dbReference type="EMBL" id="KAG2225396.1"/>
    </source>
</evidence>
<evidence type="ECO:0000259" key="4">
    <source>
        <dbReference type="Pfam" id="PF01557"/>
    </source>
</evidence>
<dbReference type="PANTHER" id="PTHR11820:SF100">
    <property type="entry name" value="FUMARYLACETOACETATE HYDROLASE FAMILY PROTEIN (AFU_ORTHOLOGUE AFUA_4G01490)"/>
    <property type="match status" value="1"/>
</dbReference>
<dbReference type="OrthoDB" id="411064at2759"/>
<accession>A0A8H7VJR4</accession>
<feature type="signal peptide" evidence="3">
    <location>
        <begin position="1"/>
        <end position="16"/>
    </location>
</feature>
<dbReference type="Pfam" id="PF01557">
    <property type="entry name" value="FAA_hydrolase"/>
    <property type="match status" value="1"/>
</dbReference>
<organism evidence="5 6">
    <name type="scientific">Circinella minor</name>
    <dbReference type="NCBI Taxonomy" id="1195481"/>
    <lineage>
        <taxon>Eukaryota</taxon>
        <taxon>Fungi</taxon>
        <taxon>Fungi incertae sedis</taxon>
        <taxon>Mucoromycota</taxon>
        <taxon>Mucoromycotina</taxon>
        <taxon>Mucoromycetes</taxon>
        <taxon>Mucorales</taxon>
        <taxon>Lichtheimiaceae</taxon>
        <taxon>Circinella</taxon>
    </lineage>
</organism>
<dbReference type="AlphaFoldDB" id="A0A8H7VJR4"/>
<dbReference type="EMBL" id="JAEPRB010000028">
    <property type="protein sequence ID" value="KAG2225396.1"/>
    <property type="molecule type" value="Genomic_DNA"/>
</dbReference>
<evidence type="ECO:0000256" key="2">
    <source>
        <dbReference type="ARBA" id="ARBA00022723"/>
    </source>
</evidence>
<keyword evidence="3" id="KW-0732">Signal</keyword>
<comment type="caution">
    <text evidence="5">The sequence shown here is derived from an EMBL/GenBank/DDBJ whole genome shotgun (WGS) entry which is preliminary data.</text>
</comment>
<dbReference type="PANTHER" id="PTHR11820">
    <property type="entry name" value="ACYLPYRUVASE"/>
    <property type="match status" value="1"/>
</dbReference>
<sequence>MFVGFFSFLFFYFCLLNNTYRNITKMSPVWNRLIRFIAADSKVYYGEPIISGDSTVDNLFKADSLEAKIVTGDVFADDAVVTDQIVKVTKLLAPLSKEEIPIIKCVGLNYKAHIAEGGRTPPPYPSIFIKPTHSHAEAFEDIPIPKLAYETLDYEGELTIVIGKTGKDIPIEKVGEYVAGYTVANDVSCRKWQRDPKYAGGVPQWCFSKGFDKFAPFGPAIVSNKILGDRPALDLKTIVNGEVRQSTNTSDLLFHVPEIVSFISQGTTLEKGTIIMTGTPAGVAMGMKTPLWLNNNDVVEVEVAQIGKISNKMVHA</sequence>
<evidence type="ECO:0000256" key="3">
    <source>
        <dbReference type="SAM" id="SignalP"/>
    </source>
</evidence>
<dbReference type="GO" id="GO:0046872">
    <property type="term" value="F:metal ion binding"/>
    <property type="evidence" value="ECO:0007669"/>
    <property type="project" value="UniProtKB-KW"/>
</dbReference>
<protein>
    <recommendedName>
        <fullName evidence="4">Fumarylacetoacetase-like C-terminal domain-containing protein</fullName>
    </recommendedName>
</protein>
<dbReference type="GO" id="GO:0050163">
    <property type="term" value="F:oxaloacetate tautomerase activity"/>
    <property type="evidence" value="ECO:0007669"/>
    <property type="project" value="UniProtKB-ARBA"/>
</dbReference>
<dbReference type="InterPro" id="IPR036663">
    <property type="entry name" value="Fumarylacetoacetase_C_sf"/>
</dbReference>
<reference evidence="5 6" key="1">
    <citation type="submission" date="2020-12" db="EMBL/GenBank/DDBJ databases">
        <title>Metabolic potential, ecology and presence of endohyphal bacteria is reflected in genomic diversity of Mucoromycotina.</title>
        <authorList>
            <person name="Muszewska A."/>
            <person name="Okrasinska A."/>
            <person name="Steczkiewicz K."/>
            <person name="Drgas O."/>
            <person name="Orlowska M."/>
            <person name="Perlinska-Lenart U."/>
            <person name="Aleksandrzak-Piekarczyk T."/>
            <person name="Szatraj K."/>
            <person name="Zielenkiewicz U."/>
            <person name="Pilsyk S."/>
            <person name="Malc E."/>
            <person name="Mieczkowski P."/>
            <person name="Kruszewska J.S."/>
            <person name="Biernat P."/>
            <person name="Pawlowska J."/>
        </authorList>
    </citation>
    <scope>NUCLEOTIDE SEQUENCE [LARGE SCALE GENOMIC DNA]</scope>
    <source>
        <strain evidence="5 6">CBS 142.35</strain>
    </source>
</reference>
<gene>
    <name evidence="5" type="ORF">INT45_010032</name>
</gene>
<evidence type="ECO:0000313" key="6">
    <source>
        <dbReference type="Proteomes" id="UP000646827"/>
    </source>
</evidence>
<dbReference type="InterPro" id="IPR011234">
    <property type="entry name" value="Fumarylacetoacetase-like_C"/>
</dbReference>
<feature type="chain" id="PRO_5034781524" description="Fumarylacetoacetase-like C-terminal domain-containing protein" evidence="3">
    <location>
        <begin position="17"/>
        <end position="316"/>
    </location>
</feature>
<dbReference type="Gene3D" id="3.90.850.10">
    <property type="entry name" value="Fumarylacetoacetase-like, C-terminal domain"/>
    <property type="match status" value="1"/>
</dbReference>
<dbReference type="GO" id="GO:0006107">
    <property type="term" value="P:oxaloacetate metabolic process"/>
    <property type="evidence" value="ECO:0007669"/>
    <property type="project" value="UniProtKB-ARBA"/>
</dbReference>
<keyword evidence="6" id="KW-1185">Reference proteome</keyword>
<feature type="domain" description="Fumarylacetoacetase-like C-terminal" evidence="4">
    <location>
        <begin position="104"/>
        <end position="313"/>
    </location>
</feature>
<dbReference type="FunFam" id="3.90.850.10:FF:000002">
    <property type="entry name" value="2-hydroxyhepta-2,4-diene-1,7-dioate isomerase"/>
    <property type="match status" value="1"/>
</dbReference>
<evidence type="ECO:0000256" key="1">
    <source>
        <dbReference type="ARBA" id="ARBA00010211"/>
    </source>
</evidence>
<dbReference type="Proteomes" id="UP000646827">
    <property type="component" value="Unassembled WGS sequence"/>
</dbReference>
<keyword evidence="2" id="KW-0479">Metal-binding</keyword>
<name>A0A8H7VJR4_9FUNG</name>
<comment type="similarity">
    <text evidence="1">Belongs to the FAH family.</text>
</comment>
<dbReference type="SUPFAM" id="SSF56529">
    <property type="entry name" value="FAH"/>
    <property type="match status" value="1"/>
</dbReference>